<dbReference type="CDD" id="cd11660">
    <property type="entry name" value="SANT_TRF"/>
    <property type="match status" value="1"/>
</dbReference>
<evidence type="ECO:0000256" key="2">
    <source>
        <dbReference type="ARBA" id="ARBA00023242"/>
    </source>
</evidence>
<dbReference type="InterPro" id="IPR009057">
    <property type="entry name" value="Homeodomain-like_sf"/>
</dbReference>
<keyword evidence="2" id="KW-0539">Nucleus</keyword>
<keyword evidence="7" id="KW-1185">Reference proteome</keyword>
<evidence type="ECO:0000256" key="1">
    <source>
        <dbReference type="ARBA" id="ARBA00004123"/>
    </source>
</evidence>
<comment type="subcellular location">
    <subcellularLocation>
        <location evidence="1">Nucleus</location>
    </subcellularLocation>
</comment>
<dbReference type="InterPro" id="IPR001005">
    <property type="entry name" value="SANT/Myb"/>
</dbReference>
<feature type="domain" description="HTH myb-type" evidence="5">
    <location>
        <begin position="445"/>
        <end position="504"/>
    </location>
</feature>
<accession>A0A6A1WMH5</accession>
<protein>
    <submittedName>
        <fullName evidence="6">Telomere repeat-binding protein 3</fullName>
    </submittedName>
</protein>
<feature type="region of interest" description="Disordered" evidence="3">
    <location>
        <begin position="401"/>
        <end position="424"/>
    </location>
</feature>
<feature type="compositionally biased region" description="Basic and acidic residues" evidence="3">
    <location>
        <begin position="402"/>
        <end position="415"/>
    </location>
</feature>
<proteinExistence type="predicted"/>
<dbReference type="PANTHER" id="PTHR47122">
    <property type="entry name" value="MYB-LIKE DNA-BINDING DOMAIN CONTAINING PROTEIN, EXPRESSED"/>
    <property type="match status" value="1"/>
</dbReference>
<dbReference type="EMBL" id="RXIC02000019">
    <property type="protein sequence ID" value="KAB1226482.1"/>
    <property type="molecule type" value="Genomic_DNA"/>
</dbReference>
<feature type="domain" description="Myb-like" evidence="4">
    <location>
        <begin position="452"/>
        <end position="500"/>
    </location>
</feature>
<evidence type="ECO:0000256" key="3">
    <source>
        <dbReference type="SAM" id="MobiDB-lite"/>
    </source>
</evidence>
<organism evidence="6 7">
    <name type="scientific">Morella rubra</name>
    <name type="common">Chinese bayberry</name>
    <dbReference type="NCBI Taxonomy" id="262757"/>
    <lineage>
        <taxon>Eukaryota</taxon>
        <taxon>Viridiplantae</taxon>
        <taxon>Streptophyta</taxon>
        <taxon>Embryophyta</taxon>
        <taxon>Tracheophyta</taxon>
        <taxon>Spermatophyta</taxon>
        <taxon>Magnoliopsida</taxon>
        <taxon>eudicotyledons</taxon>
        <taxon>Gunneridae</taxon>
        <taxon>Pentapetalae</taxon>
        <taxon>rosids</taxon>
        <taxon>fabids</taxon>
        <taxon>Fagales</taxon>
        <taxon>Myricaceae</taxon>
        <taxon>Morella</taxon>
    </lineage>
</organism>
<dbReference type="Pfam" id="PF00249">
    <property type="entry name" value="Myb_DNA-binding"/>
    <property type="match status" value="1"/>
</dbReference>
<dbReference type="AlphaFoldDB" id="A0A6A1WMH5"/>
<evidence type="ECO:0000313" key="6">
    <source>
        <dbReference type="EMBL" id="KAB1226482.1"/>
    </source>
</evidence>
<dbReference type="SUPFAM" id="SSF46689">
    <property type="entry name" value="Homeodomain-like"/>
    <property type="match status" value="1"/>
</dbReference>
<evidence type="ECO:0000313" key="7">
    <source>
        <dbReference type="Proteomes" id="UP000516437"/>
    </source>
</evidence>
<dbReference type="GO" id="GO:0005634">
    <property type="term" value="C:nucleus"/>
    <property type="evidence" value="ECO:0007669"/>
    <property type="project" value="UniProtKB-SubCell"/>
</dbReference>
<dbReference type="Proteomes" id="UP000516437">
    <property type="component" value="Chromosome 1"/>
</dbReference>
<name>A0A6A1WMH5_9ROSI</name>
<dbReference type="PANTHER" id="PTHR47122:SF8">
    <property type="entry name" value="MYB-LIKE DOMAIN-CONTAINING PROTEIN"/>
    <property type="match status" value="1"/>
</dbReference>
<dbReference type="PROSITE" id="PS50090">
    <property type="entry name" value="MYB_LIKE"/>
    <property type="match status" value="1"/>
</dbReference>
<dbReference type="SMART" id="SM00717">
    <property type="entry name" value="SANT"/>
    <property type="match status" value="1"/>
</dbReference>
<comment type="caution">
    <text evidence="6">The sequence shown here is derived from an EMBL/GenBank/DDBJ whole genome shotgun (WGS) entry which is preliminary data.</text>
</comment>
<dbReference type="InterPro" id="IPR017930">
    <property type="entry name" value="Myb_dom"/>
</dbReference>
<gene>
    <name evidence="6" type="ORF">CJ030_MR1G014064</name>
</gene>
<evidence type="ECO:0000259" key="5">
    <source>
        <dbReference type="PROSITE" id="PS51294"/>
    </source>
</evidence>
<dbReference type="OrthoDB" id="608866at2759"/>
<reference evidence="6 7" key="1">
    <citation type="journal article" date="2019" name="Plant Biotechnol. J.">
        <title>The red bayberry genome and genetic basis of sex determination.</title>
        <authorList>
            <person name="Jia H.M."/>
            <person name="Jia H.J."/>
            <person name="Cai Q.L."/>
            <person name="Wang Y."/>
            <person name="Zhao H.B."/>
            <person name="Yang W.F."/>
            <person name="Wang G.Y."/>
            <person name="Li Y.H."/>
            <person name="Zhan D.L."/>
            <person name="Shen Y.T."/>
            <person name="Niu Q.F."/>
            <person name="Chang L."/>
            <person name="Qiu J."/>
            <person name="Zhao L."/>
            <person name="Xie H.B."/>
            <person name="Fu W.Y."/>
            <person name="Jin J."/>
            <person name="Li X.W."/>
            <person name="Jiao Y."/>
            <person name="Zhou C.C."/>
            <person name="Tu T."/>
            <person name="Chai C.Y."/>
            <person name="Gao J.L."/>
            <person name="Fan L.J."/>
            <person name="van de Weg E."/>
            <person name="Wang J.Y."/>
            <person name="Gao Z.S."/>
        </authorList>
    </citation>
    <scope>NUCLEOTIDE SEQUENCE [LARGE SCALE GENOMIC DNA]</scope>
    <source>
        <tissue evidence="6">Leaves</tissue>
    </source>
</reference>
<dbReference type="PROSITE" id="PS51294">
    <property type="entry name" value="HTH_MYB"/>
    <property type="match status" value="1"/>
</dbReference>
<evidence type="ECO:0000259" key="4">
    <source>
        <dbReference type="PROSITE" id="PS50090"/>
    </source>
</evidence>
<dbReference type="Gene3D" id="1.10.246.220">
    <property type="match status" value="1"/>
</dbReference>
<sequence>MTSETKDTSVTSFNEIANMFTSTFSEVDLALFAASEHEAIGMEHFLIEPKCNRNLVGVFDFESFHSQKFCDVEDFSGAIEYDEIKQYDWDAVHSNIAQEIQKEKLEFVGERQVAHDEVLNGESMRPTTGEEFILDAKPVDKVGNLDHGPCKESYLGNQGLESLPPDLNERDCTAAIADMSSGSVSAVHFTRNQNSPVLDQMTFQELLEAFRSMFGRETSVTDEHWLKHHVLLGLRNQVGSDNGLNLIKCDTTSYKTEEKTVCSCSSDSSVGAVDSINCILGDENMLVGWHAERKGLDALKTSSSEFSEVELCSLDEGDKAVVAKKRLRKPPKRFIEESLETKSRYFKGKSGALRSRKCPKGFGASQLICPEKSFKGSCIQVPFGLPVEEGHTKTTASYWESEDCRGDRLPSPKEELDTEPCSAPSPNRISEYEFVTRSNPRKGSSHRKHHISWSPSEVMKLIEGVTKCGVGRWAEIKRLLFPSSSRRTSVDLKDKWRNLLRASCAQLQSKRKELQPSSTVVARATEVGLVKLKQGKKQAVHRVPDSVLWRVRELAASTYPYGRGSNSEVSFTTPVAASFRAASNTMSVALSTTVSG</sequence>